<dbReference type="EMBL" id="JAODUO010000360">
    <property type="protein sequence ID" value="KAK2182258.1"/>
    <property type="molecule type" value="Genomic_DNA"/>
</dbReference>
<evidence type="ECO:0000313" key="7">
    <source>
        <dbReference type="Proteomes" id="UP001209878"/>
    </source>
</evidence>
<dbReference type="Pfam" id="PF07714">
    <property type="entry name" value="PK_Tyr_Ser-Thr"/>
    <property type="match status" value="1"/>
</dbReference>
<sequence>MTYIHGSPIVSHGRLSSANIVVDTHWVCKVTDYGLPLFRSGDDHTLKRDFEDEICAKNLYNAPEILKMTNTLAIGTQEGDVYSFGIIMNDLALMAGPYSIEMAECSAEEIVLRVINPEDKPFRPSLGDCHIAKYWVELMQSCWHESPQNRPTFSTISQTLYENCDDDYKNDPDDERSLRMLAEHATYLETVWKEKMKEKAELMRENERLSTMTERLSTHLPRKYVSAIRTGKTIGSDCFDSVSIFLSDIVDFHAIVTSSSPKQVGISRWVEDLIIIHSLSRIVSGETW</sequence>
<gene>
    <name evidence="6" type="ORF">NP493_359g05010</name>
</gene>
<keyword evidence="7" id="KW-1185">Reference proteome</keyword>
<dbReference type="InterPro" id="IPR000719">
    <property type="entry name" value="Prot_kinase_dom"/>
</dbReference>
<evidence type="ECO:0000256" key="4">
    <source>
        <dbReference type="ARBA" id="ARBA00023293"/>
    </source>
</evidence>
<evidence type="ECO:0000259" key="5">
    <source>
        <dbReference type="PROSITE" id="PS50011"/>
    </source>
</evidence>
<organism evidence="6 7">
    <name type="scientific">Ridgeia piscesae</name>
    <name type="common">Tubeworm</name>
    <dbReference type="NCBI Taxonomy" id="27915"/>
    <lineage>
        <taxon>Eukaryota</taxon>
        <taxon>Metazoa</taxon>
        <taxon>Spiralia</taxon>
        <taxon>Lophotrochozoa</taxon>
        <taxon>Annelida</taxon>
        <taxon>Polychaeta</taxon>
        <taxon>Sedentaria</taxon>
        <taxon>Canalipalpata</taxon>
        <taxon>Sabellida</taxon>
        <taxon>Siboglinidae</taxon>
        <taxon>Ridgeia</taxon>
    </lineage>
</organism>
<protein>
    <recommendedName>
        <fullName evidence="1">guanylate cyclase</fullName>
        <ecNumber evidence="1">4.6.1.2</ecNumber>
    </recommendedName>
</protein>
<dbReference type="GO" id="GO:0004383">
    <property type="term" value="F:guanylate cyclase activity"/>
    <property type="evidence" value="ECO:0007669"/>
    <property type="project" value="UniProtKB-EC"/>
</dbReference>
<dbReference type="GO" id="GO:0005524">
    <property type="term" value="F:ATP binding"/>
    <property type="evidence" value="ECO:0007669"/>
    <property type="project" value="InterPro"/>
</dbReference>
<dbReference type="Proteomes" id="UP001209878">
    <property type="component" value="Unassembled WGS sequence"/>
</dbReference>
<dbReference type="SUPFAM" id="SSF56112">
    <property type="entry name" value="Protein kinase-like (PK-like)"/>
    <property type="match status" value="1"/>
</dbReference>
<dbReference type="GO" id="GO:0001653">
    <property type="term" value="F:peptide receptor activity"/>
    <property type="evidence" value="ECO:0007669"/>
    <property type="project" value="TreeGrafter"/>
</dbReference>
<dbReference type="EC" id="4.6.1.2" evidence="1"/>
<keyword evidence="3" id="KW-0456">Lyase</keyword>
<dbReference type="PANTHER" id="PTHR11920">
    <property type="entry name" value="GUANYLYL CYCLASE"/>
    <property type="match status" value="1"/>
</dbReference>
<dbReference type="PROSITE" id="PS50011">
    <property type="entry name" value="PROTEIN_KINASE_DOM"/>
    <property type="match status" value="1"/>
</dbReference>
<dbReference type="InterPro" id="IPR001245">
    <property type="entry name" value="Ser-Thr/Tyr_kinase_cat_dom"/>
</dbReference>
<evidence type="ECO:0000256" key="2">
    <source>
        <dbReference type="ARBA" id="ARBA00022741"/>
    </source>
</evidence>
<name>A0AAD9NVD5_RIDPI</name>
<proteinExistence type="predicted"/>
<dbReference type="PANTHER" id="PTHR11920:SF496">
    <property type="entry name" value="GUANYLATE CYCLASE"/>
    <property type="match status" value="1"/>
</dbReference>
<dbReference type="GO" id="GO:0005886">
    <property type="term" value="C:plasma membrane"/>
    <property type="evidence" value="ECO:0007669"/>
    <property type="project" value="TreeGrafter"/>
</dbReference>
<feature type="domain" description="Protein kinase" evidence="5">
    <location>
        <begin position="1"/>
        <end position="161"/>
    </location>
</feature>
<dbReference type="Gene3D" id="1.10.510.10">
    <property type="entry name" value="Transferase(Phosphotransferase) domain 1"/>
    <property type="match status" value="1"/>
</dbReference>
<dbReference type="InterPro" id="IPR011009">
    <property type="entry name" value="Kinase-like_dom_sf"/>
</dbReference>
<dbReference type="GO" id="GO:0004672">
    <property type="term" value="F:protein kinase activity"/>
    <property type="evidence" value="ECO:0007669"/>
    <property type="project" value="InterPro"/>
</dbReference>
<accession>A0AAD9NVD5</accession>
<evidence type="ECO:0000313" key="6">
    <source>
        <dbReference type="EMBL" id="KAK2182258.1"/>
    </source>
</evidence>
<keyword evidence="4" id="KW-0141">cGMP biosynthesis</keyword>
<reference evidence="6" key="1">
    <citation type="journal article" date="2023" name="Mol. Biol. Evol.">
        <title>Third-Generation Sequencing Reveals the Adaptive Role of the Epigenome in Three Deep-Sea Polychaetes.</title>
        <authorList>
            <person name="Perez M."/>
            <person name="Aroh O."/>
            <person name="Sun Y."/>
            <person name="Lan Y."/>
            <person name="Juniper S.K."/>
            <person name="Young C.R."/>
            <person name="Angers B."/>
            <person name="Qian P.Y."/>
        </authorList>
    </citation>
    <scope>NUCLEOTIDE SEQUENCE</scope>
    <source>
        <strain evidence="6">R07B-5</strain>
    </source>
</reference>
<dbReference type="AlphaFoldDB" id="A0AAD9NVD5"/>
<keyword evidence="2" id="KW-0547">Nucleotide-binding</keyword>
<dbReference type="InterPro" id="IPR050401">
    <property type="entry name" value="Cyclic_nucleotide_synthase"/>
</dbReference>
<dbReference type="GO" id="GO:0004016">
    <property type="term" value="F:adenylate cyclase activity"/>
    <property type="evidence" value="ECO:0007669"/>
    <property type="project" value="TreeGrafter"/>
</dbReference>
<dbReference type="GO" id="GO:0007168">
    <property type="term" value="P:receptor guanylyl cyclase signaling pathway"/>
    <property type="evidence" value="ECO:0007669"/>
    <property type="project" value="TreeGrafter"/>
</dbReference>
<comment type="caution">
    <text evidence="6">The sequence shown here is derived from an EMBL/GenBank/DDBJ whole genome shotgun (WGS) entry which is preliminary data.</text>
</comment>
<evidence type="ECO:0000256" key="3">
    <source>
        <dbReference type="ARBA" id="ARBA00023239"/>
    </source>
</evidence>
<evidence type="ECO:0000256" key="1">
    <source>
        <dbReference type="ARBA" id="ARBA00012202"/>
    </source>
</evidence>